<organism evidence="2">
    <name type="scientific">Streptomyces sp. R02</name>
    <dbReference type="NCBI Taxonomy" id="3238623"/>
    <lineage>
        <taxon>Bacteria</taxon>
        <taxon>Bacillati</taxon>
        <taxon>Actinomycetota</taxon>
        <taxon>Actinomycetes</taxon>
        <taxon>Kitasatosporales</taxon>
        <taxon>Streptomycetaceae</taxon>
        <taxon>Streptomyces</taxon>
    </lineage>
</organism>
<keyword evidence="1" id="KW-0812">Transmembrane</keyword>
<name>A0AB39LR53_9ACTN</name>
<reference evidence="2" key="1">
    <citation type="submission" date="2024-07" db="EMBL/GenBank/DDBJ databases">
        <authorList>
            <person name="Yu S.T."/>
        </authorList>
    </citation>
    <scope>NUCLEOTIDE SEQUENCE</scope>
    <source>
        <strain evidence="2">R02</strain>
    </source>
</reference>
<accession>A0AB39LR53</accession>
<proteinExistence type="predicted"/>
<evidence type="ECO:0000313" key="2">
    <source>
        <dbReference type="EMBL" id="XDP95323.1"/>
    </source>
</evidence>
<dbReference type="AlphaFoldDB" id="A0AB39LR53"/>
<sequence>MASDPWQGHDTTVLFALLFTGAPALIGLMAYLGSRLTRRARRPITPVRALRDASLAAVAVALALYLWGLLHVLLLEDQEQAHECERHRPEGIPELVGRRGDFVPLRLVCEASDGRDYSVVVPGYINPSVTAALVLALVAASVSGILHLKQRTPTPKEG</sequence>
<dbReference type="RefSeq" id="WP_369157085.1">
    <property type="nucleotide sequence ID" value="NZ_CP163429.1"/>
</dbReference>
<evidence type="ECO:0000256" key="1">
    <source>
        <dbReference type="SAM" id="Phobius"/>
    </source>
</evidence>
<feature type="transmembrane region" description="Helical" evidence="1">
    <location>
        <begin position="124"/>
        <end position="146"/>
    </location>
</feature>
<feature type="transmembrane region" description="Helical" evidence="1">
    <location>
        <begin position="53"/>
        <end position="74"/>
    </location>
</feature>
<keyword evidence="1" id="KW-0472">Membrane</keyword>
<feature type="transmembrane region" description="Helical" evidence="1">
    <location>
        <begin position="12"/>
        <end position="32"/>
    </location>
</feature>
<protein>
    <submittedName>
        <fullName evidence="2">Uncharacterized protein</fullName>
    </submittedName>
</protein>
<dbReference type="EMBL" id="CP163429">
    <property type="protein sequence ID" value="XDP95323.1"/>
    <property type="molecule type" value="Genomic_DNA"/>
</dbReference>
<gene>
    <name evidence="2" type="ORF">AB5J57_18175</name>
</gene>
<keyword evidence="1" id="KW-1133">Transmembrane helix</keyword>